<evidence type="ECO:0000256" key="4">
    <source>
        <dbReference type="ARBA" id="ARBA00022840"/>
    </source>
</evidence>
<dbReference type="InterPro" id="IPR003439">
    <property type="entry name" value="ABC_transporter-like_ATP-bd"/>
</dbReference>
<dbReference type="PROSITE" id="PS00211">
    <property type="entry name" value="ABC_TRANSPORTER_1"/>
    <property type="match status" value="1"/>
</dbReference>
<keyword evidence="5" id="KW-0046">Antibiotic resistance</keyword>
<evidence type="ECO:0000259" key="6">
    <source>
        <dbReference type="PROSITE" id="PS50893"/>
    </source>
</evidence>
<keyword evidence="8" id="KW-1185">Reference proteome</keyword>
<dbReference type="PANTHER" id="PTHR42711">
    <property type="entry name" value="ABC TRANSPORTER ATP-BINDING PROTEIN"/>
    <property type="match status" value="1"/>
</dbReference>
<dbReference type="GO" id="GO:0005524">
    <property type="term" value="F:ATP binding"/>
    <property type="evidence" value="ECO:0007669"/>
    <property type="project" value="UniProtKB-KW"/>
</dbReference>
<dbReference type="RefSeq" id="WP_087007365.1">
    <property type="nucleotide sequence ID" value="NZ_FWFF01000014.1"/>
</dbReference>
<dbReference type="PANTHER" id="PTHR42711:SF16">
    <property type="entry name" value="ABC TRANSPORTER ATP-BINDING PROTEIN"/>
    <property type="match status" value="1"/>
</dbReference>
<evidence type="ECO:0000256" key="2">
    <source>
        <dbReference type="ARBA" id="ARBA00022448"/>
    </source>
</evidence>
<dbReference type="CDD" id="cd03230">
    <property type="entry name" value="ABC_DR_subfamily_A"/>
    <property type="match status" value="1"/>
</dbReference>
<name>A0A1X6XGJ8_9MICO</name>
<keyword evidence="3" id="KW-0547">Nucleotide-binding</keyword>
<feature type="domain" description="ABC transporter" evidence="6">
    <location>
        <begin position="6"/>
        <end position="231"/>
    </location>
</feature>
<evidence type="ECO:0000313" key="7">
    <source>
        <dbReference type="EMBL" id="SLM98381.1"/>
    </source>
</evidence>
<dbReference type="InterPro" id="IPR050763">
    <property type="entry name" value="ABC_transporter_ATP-binding"/>
</dbReference>
<keyword evidence="4" id="KW-0067">ATP-binding</keyword>
<evidence type="ECO:0000256" key="3">
    <source>
        <dbReference type="ARBA" id="ARBA00022741"/>
    </source>
</evidence>
<dbReference type="InterPro" id="IPR003593">
    <property type="entry name" value="AAA+_ATPase"/>
</dbReference>
<reference evidence="8" key="1">
    <citation type="submission" date="2017-02" db="EMBL/GenBank/DDBJ databases">
        <authorList>
            <person name="Dridi B."/>
        </authorList>
    </citation>
    <scope>NUCLEOTIDE SEQUENCE [LARGE SCALE GENOMIC DNA]</scope>
    <source>
        <strain evidence="8">B Co 03.10</strain>
    </source>
</reference>
<evidence type="ECO:0000313" key="8">
    <source>
        <dbReference type="Proteomes" id="UP000196581"/>
    </source>
</evidence>
<accession>A0A1X6XGJ8</accession>
<dbReference type="AlphaFoldDB" id="A0A1X6XGJ8"/>
<dbReference type="GO" id="GO:0046677">
    <property type="term" value="P:response to antibiotic"/>
    <property type="evidence" value="ECO:0007669"/>
    <property type="project" value="UniProtKB-KW"/>
</dbReference>
<gene>
    <name evidence="7" type="ORF">FM105_08885</name>
</gene>
<dbReference type="InterPro" id="IPR017871">
    <property type="entry name" value="ABC_transporter-like_CS"/>
</dbReference>
<evidence type="ECO:0000256" key="1">
    <source>
        <dbReference type="ARBA" id="ARBA00004202"/>
    </source>
</evidence>
<keyword evidence="2" id="KW-0813">Transport</keyword>
<sequence length="308" mass="32312">MSTLPLCVERIALSYGRSTAVEDVSLTAHEGQVHALLGPNGAGKSSTIACAVGLRTPQSGSVSLFGLDPGRDHARTAELTGVMLQDGGLPMSARPVAVLRHLARLYREPADVDELVDRLGIDAFADRSIRRLSGGQRQRVGLAAALIGRPRLVFLDEPTAGLDPQARIAVDQVVQDLRAAGAAIVLTTHDMADAERLADIVTVIDHGRVIAHGTVSGLTGTEAGDVPGRTARIVVDDDPPESALIALAAEGTVHVDGNVITLDARPAAADLHRITGVLADHSLDVRSLDFRGKSLGDVFLELTGRSLR</sequence>
<dbReference type="Proteomes" id="UP000196581">
    <property type="component" value="Unassembled WGS sequence"/>
</dbReference>
<dbReference type="SMART" id="SM00382">
    <property type="entry name" value="AAA"/>
    <property type="match status" value="1"/>
</dbReference>
<dbReference type="InterPro" id="IPR027417">
    <property type="entry name" value="P-loop_NTPase"/>
</dbReference>
<dbReference type="Pfam" id="PF00005">
    <property type="entry name" value="ABC_tran"/>
    <property type="match status" value="1"/>
</dbReference>
<protein>
    <submittedName>
        <fullName evidence="7">ABC-type multidrug transport system, ATPase component</fullName>
    </submittedName>
</protein>
<dbReference type="EMBL" id="FWFF01000014">
    <property type="protein sequence ID" value="SLM98381.1"/>
    <property type="molecule type" value="Genomic_DNA"/>
</dbReference>
<dbReference type="PROSITE" id="PS50893">
    <property type="entry name" value="ABC_TRANSPORTER_2"/>
    <property type="match status" value="1"/>
</dbReference>
<dbReference type="Gene3D" id="3.40.50.300">
    <property type="entry name" value="P-loop containing nucleotide triphosphate hydrolases"/>
    <property type="match status" value="1"/>
</dbReference>
<comment type="subcellular location">
    <subcellularLocation>
        <location evidence="1">Cell membrane</location>
        <topology evidence="1">Peripheral membrane protein</topology>
    </subcellularLocation>
</comment>
<dbReference type="GO" id="GO:0016887">
    <property type="term" value="F:ATP hydrolysis activity"/>
    <property type="evidence" value="ECO:0007669"/>
    <property type="project" value="InterPro"/>
</dbReference>
<evidence type="ECO:0000256" key="5">
    <source>
        <dbReference type="ARBA" id="ARBA00023251"/>
    </source>
</evidence>
<dbReference type="SUPFAM" id="SSF52540">
    <property type="entry name" value="P-loop containing nucleoside triphosphate hydrolases"/>
    <property type="match status" value="1"/>
</dbReference>
<proteinExistence type="predicted"/>
<dbReference type="GO" id="GO:0005886">
    <property type="term" value="C:plasma membrane"/>
    <property type="evidence" value="ECO:0007669"/>
    <property type="project" value="UniProtKB-SubCell"/>
</dbReference>
<organism evidence="7 8">
    <name type="scientific">Brevibacterium yomogidense</name>
    <dbReference type="NCBI Taxonomy" id="946573"/>
    <lineage>
        <taxon>Bacteria</taxon>
        <taxon>Bacillati</taxon>
        <taxon>Actinomycetota</taxon>
        <taxon>Actinomycetes</taxon>
        <taxon>Micrococcales</taxon>
        <taxon>Brevibacteriaceae</taxon>
        <taxon>Brevibacterium</taxon>
    </lineage>
</organism>